<keyword evidence="2" id="KW-0813">Transport</keyword>
<evidence type="ECO:0000259" key="8">
    <source>
        <dbReference type="PROSITE" id="PS50893"/>
    </source>
</evidence>
<evidence type="ECO:0000313" key="10">
    <source>
        <dbReference type="Proteomes" id="UP000824504"/>
    </source>
</evidence>
<sequence>MTVTTTPALEARGVTLGYEGNVVFRDLDIAIEPGRITGLLGPNGCGKSTLLKAFGRILKPTAGTIAFDGEDIAGVSTRAVARRLALLPQKPLTPAATSVRDLVARGRHPHQSLWRPWTAEDARIVDEALEATGLTDIADRDAGSLSGGQLQRAWIALVLAQQAGTVLLDEPTTFLDLGHQVEVLSLVEQVNRDRGTTVVMVLHDLSLAARYCDRLILLADGRVAADGSPWDVLTPETLQESFGLRALVIPDPVSETPLVVPLLHEGQELGSA</sequence>
<evidence type="ECO:0000256" key="4">
    <source>
        <dbReference type="ARBA" id="ARBA00022496"/>
    </source>
</evidence>
<dbReference type="InterPro" id="IPR003439">
    <property type="entry name" value="ABC_transporter-like_ATP-bd"/>
</dbReference>
<gene>
    <name evidence="9" type="ORF">KDB89_01850</name>
</gene>
<evidence type="ECO:0000256" key="3">
    <source>
        <dbReference type="ARBA" id="ARBA00022475"/>
    </source>
</evidence>
<evidence type="ECO:0000256" key="5">
    <source>
        <dbReference type="ARBA" id="ARBA00023004"/>
    </source>
</evidence>
<name>A0ABX8SPW7_9ACTN</name>
<protein>
    <submittedName>
        <fullName evidence="9">ABC transporter ATP-binding protein</fullName>
    </submittedName>
</protein>
<dbReference type="InterPro" id="IPR017871">
    <property type="entry name" value="ABC_transporter-like_CS"/>
</dbReference>
<keyword evidence="9" id="KW-0547">Nucleotide-binding</keyword>
<dbReference type="PANTHER" id="PTHR42771:SF2">
    <property type="entry name" value="IRON(3+)-HYDROXAMATE IMPORT ATP-BINDING PROTEIN FHUC"/>
    <property type="match status" value="1"/>
</dbReference>
<feature type="domain" description="ABC transporter" evidence="8">
    <location>
        <begin position="9"/>
        <end position="245"/>
    </location>
</feature>
<comment type="subcellular location">
    <subcellularLocation>
        <location evidence="1">Cell membrane</location>
        <topology evidence="1">Peripheral membrane protein</topology>
    </subcellularLocation>
</comment>
<dbReference type="InterPro" id="IPR051535">
    <property type="entry name" value="Siderophore_ABC-ATPase"/>
</dbReference>
<evidence type="ECO:0000256" key="6">
    <source>
        <dbReference type="ARBA" id="ARBA00023065"/>
    </source>
</evidence>
<evidence type="ECO:0000256" key="1">
    <source>
        <dbReference type="ARBA" id="ARBA00004202"/>
    </source>
</evidence>
<keyword evidence="10" id="KW-1185">Reference proteome</keyword>
<dbReference type="EMBL" id="CP079216">
    <property type="protein sequence ID" value="QXT63254.1"/>
    <property type="molecule type" value="Genomic_DNA"/>
</dbReference>
<organism evidence="9 10">
    <name type="scientific">Tessaracoccus palaemonis</name>
    <dbReference type="NCBI Taxonomy" id="2829499"/>
    <lineage>
        <taxon>Bacteria</taxon>
        <taxon>Bacillati</taxon>
        <taxon>Actinomycetota</taxon>
        <taxon>Actinomycetes</taxon>
        <taxon>Propionibacteriales</taxon>
        <taxon>Propionibacteriaceae</taxon>
        <taxon>Tessaracoccus</taxon>
    </lineage>
</organism>
<keyword evidence="5" id="KW-0408">Iron</keyword>
<keyword evidence="7" id="KW-0472">Membrane</keyword>
<keyword evidence="3" id="KW-1003">Cell membrane</keyword>
<accession>A0ABX8SPW7</accession>
<dbReference type="PROSITE" id="PS00211">
    <property type="entry name" value="ABC_TRANSPORTER_1"/>
    <property type="match status" value="1"/>
</dbReference>
<reference evidence="9 10" key="1">
    <citation type="submission" date="2021-07" db="EMBL/GenBank/DDBJ databases">
        <title>complete genome sequencing of Tessaracoccus sp.J1M15.</title>
        <authorList>
            <person name="Bae J.-W."/>
            <person name="Kim D.-y."/>
        </authorList>
    </citation>
    <scope>NUCLEOTIDE SEQUENCE [LARGE SCALE GENOMIC DNA]</scope>
    <source>
        <strain evidence="9 10">J1M15</strain>
    </source>
</reference>
<evidence type="ECO:0000313" key="9">
    <source>
        <dbReference type="EMBL" id="QXT63254.1"/>
    </source>
</evidence>
<keyword evidence="4" id="KW-0410">Iron transport</keyword>
<dbReference type="GO" id="GO:0005524">
    <property type="term" value="F:ATP binding"/>
    <property type="evidence" value="ECO:0007669"/>
    <property type="project" value="UniProtKB-KW"/>
</dbReference>
<dbReference type="PANTHER" id="PTHR42771">
    <property type="entry name" value="IRON(3+)-HYDROXAMATE IMPORT ATP-BINDING PROTEIN FHUC"/>
    <property type="match status" value="1"/>
</dbReference>
<keyword evidence="9" id="KW-0067">ATP-binding</keyword>
<dbReference type="InterPro" id="IPR003593">
    <property type="entry name" value="AAA+_ATPase"/>
</dbReference>
<evidence type="ECO:0000256" key="7">
    <source>
        <dbReference type="ARBA" id="ARBA00023136"/>
    </source>
</evidence>
<dbReference type="PROSITE" id="PS50893">
    <property type="entry name" value="ABC_TRANSPORTER_2"/>
    <property type="match status" value="1"/>
</dbReference>
<dbReference type="SMART" id="SM00382">
    <property type="entry name" value="AAA"/>
    <property type="match status" value="1"/>
</dbReference>
<dbReference type="Proteomes" id="UP000824504">
    <property type="component" value="Chromosome"/>
</dbReference>
<keyword evidence="6" id="KW-0406">Ion transport</keyword>
<dbReference type="RefSeq" id="WP_219082970.1">
    <property type="nucleotide sequence ID" value="NZ_CP079216.1"/>
</dbReference>
<dbReference type="CDD" id="cd03214">
    <property type="entry name" value="ABC_Iron-Siderophores_B12_Hemin"/>
    <property type="match status" value="1"/>
</dbReference>
<evidence type="ECO:0000256" key="2">
    <source>
        <dbReference type="ARBA" id="ARBA00022448"/>
    </source>
</evidence>
<proteinExistence type="predicted"/>
<dbReference type="Pfam" id="PF00005">
    <property type="entry name" value="ABC_tran"/>
    <property type="match status" value="1"/>
</dbReference>